<feature type="region of interest" description="Disordered" evidence="1">
    <location>
        <begin position="457"/>
        <end position="479"/>
    </location>
</feature>
<dbReference type="Pfam" id="PF07394">
    <property type="entry name" value="DUF1501"/>
    <property type="match status" value="1"/>
</dbReference>
<organism evidence="2 3">
    <name type="scientific">Tautonia sociabilis</name>
    <dbReference type="NCBI Taxonomy" id="2080755"/>
    <lineage>
        <taxon>Bacteria</taxon>
        <taxon>Pseudomonadati</taxon>
        <taxon>Planctomycetota</taxon>
        <taxon>Planctomycetia</taxon>
        <taxon>Isosphaerales</taxon>
        <taxon>Isosphaeraceae</taxon>
        <taxon>Tautonia</taxon>
    </lineage>
</organism>
<protein>
    <submittedName>
        <fullName evidence="2">DUF1501 domain-containing protein</fullName>
    </submittedName>
</protein>
<dbReference type="PANTHER" id="PTHR43737:SF1">
    <property type="entry name" value="DUF1501 DOMAIN-CONTAINING PROTEIN"/>
    <property type="match status" value="1"/>
</dbReference>
<keyword evidence="3" id="KW-1185">Reference proteome</keyword>
<dbReference type="PANTHER" id="PTHR43737">
    <property type="entry name" value="BLL7424 PROTEIN"/>
    <property type="match status" value="1"/>
</dbReference>
<comment type="caution">
    <text evidence="2">The sequence shown here is derived from an EMBL/GenBank/DDBJ whole genome shotgun (WGS) entry which is preliminary data.</text>
</comment>
<dbReference type="InterPro" id="IPR017850">
    <property type="entry name" value="Alkaline_phosphatase_core_sf"/>
</dbReference>
<dbReference type="RefSeq" id="WP_126724770.1">
    <property type="nucleotide sequence ID" value="NZ_RYZH01000012.1"/>
</dbReference>
<gene>
    <name evidence="2" type="ORF">TsocGM_07930</name>
</gene>
<dbReference type="AlphaFoldDB" id="A0A432MMB1"/>
<dbReference type="SUPFAM" id="SSF53649">
    <property type="entry name" value="Alkaline phosphatase-like"/>
    <property type="match status" value="1"/>
</dbReference>
<dbReference type="Gene3D" id="3.40.720.10">
    <property type="entry name" value="Alkaline Phosphatase, subunit A"/>
    <property type="match status" value="1"/>
</dbReference>
<evidence type="ECO:0000313" key="3">
    <source>
        <dbReference type="Proteomes" id="UP000280296"/>
    </source>
</evidence>
<dbReference type="OrthoDB" id="9779968at2"/>
<accession>A0A432MMB1</accession>
<proteinExistence type="predicted"/>
<dbReference type="InterPro" id="IPR010869">
    <property type="entry name" value="DUF1501"/>
</dbReference>
<name>A0A432MMB1_9BACT</name>
<dbReference type="EMBL" id="RYZH01000012">
    <property type="protein sequence ID" value="RUL88256.1"/>
    <property type="molecule type" value="Genomic_DNA"/>
</dbReference>
<evidence type="ECO:0000256" key="1">
    <source>
        <dbReference type="SAM" id="MobiDB-lite"/>
    </source>
</evidence>
<dbReference type="PROSITE" id="PS51318">
    <property type="entry name" value="TAT"/>
    <property type="match status" value="1"/>
</dbReference>
<reference evidence="2 3" key="1">
    <citation type="submission" date="2018-12" db="EMBL/GenBank/DDBJ databases">
        <authorList>
            <person name="Toschakov S.V."/>
        </authorList>
    </citation>
    <scope>NUCLEOTIDE SEQUENCE [LARGE SCALE GENOMIC DNA]</scope>
    <source>
        <strain evidence="2 3">GM2012</strain>
    </source>
</reference>
<dbReference type="Proteomes" id="UP000280296">
    <property type="component" value="Unassembled WGS sequence"/>
</dbReference>
<reference evidence="2 3" key="2">
    <citation type="submission" date="2019-01" db="EMBL/GenBank/DDBJ databases">
        <title>Tautonia sociabilis, a novel thermotolerant planctomycete of Isosphaeraceae family, isolated from a 4000 m deep subterranean habitat.</title>
        <authorList>
            <person name="Kovaleva O.L."/>
            <person name="Elcheninov A.G."/>
            <person name="Van Heerden E."/>
            <person name="Toshchakov S.V."/>
            <person name="Novikov A."/>
            <person name="Bonch-Osmolovskaya E.A."/>
            <person name="Kublanov I.V."/>
        </authorList>
    </citation>
    <scope>NUCLEOTIDE SEQUENCE [LARGE SCALE GENOMIC DNA]</scope>
    <source>
        <strain evidence="2 3">GM2012</strain>
    </source>
</reference>
<sequence length="479" mass="52551">MLRILGNQQDRHGDGLTRRSFLQAGMLGVGGLGLAEFLRLGSPNARGATTIRQDRRVILFWLSGGPGHMETWDPKPEAPDLYRGPFGAIPTALPGVPFGELLPEQARLADRLAVLRTVNHGSGDHTKGNHWMLTGFEGPAFNAPDNRHQRRPAMGSVVARLRGANPLGLPSYAAVPHLRGGTDNFFHYAAYLGGGSNPFVVESDPNDPTYRVRNLSLPSDLPLERLEDRRRMLRQLDDLRRGHEPILADMDAHQRQAFDILTSRRVAEAFDISREPDATRDRYGRHTFGQSALLARRLVEAGTPFVTVNCVPWDHHGTPPQLTTEEGARQLIPPLDRALAALVEDLIARGLYDSTLVVAMGEFGRTPKMNRDAGRDHWGRTFSVLMACGSMRMGQVIGRSDAKGESVLDRPLSPEDVTATVYHHLGIDARRVSFPGYDGRPLSVVEHGEPIRELVGSAPPVVGERDRSSAPHVASSQLG</sequence>
<dbReference type="InterPro" id="IPR006311">
    <property type="entry name" value="TAT_signal"/>
</dbReference>
<evidence type="ECO:0000313" key="2">
    <source>
        <dbReference type="EMBL" id="RUL88256.1"/>
    </source>
</evidence>